<reference evidence="4 5" key="1">
    <citation type="submission" date="2024-04" db="EMBL/GenBank/DDBJ databases">
        <title>Tritrichomonas musculus Genome.</title>
        <authorList>
            <person name="Alves-Ferreira E."/>
            <person name="Grigg M."/>
            <person name="Lorenzi H."/>
            <person name="Galac M."/>
        </authorList>
    </citation>
    <scope>NUCLEOTIDE SEQUENCE [LARGE SCALE GENOMIC DNA]</scope>
    <source>
        <strain evidence="4 5">EAF2021</strain>
    </source>
</reference>
<feature type="transmembrane region" description="Helical" evidence="2">
    <location>
        <begin position="916"/>
        <end position="936"/>
    </location>
</feature>
<name>A0ABR2L3F3_9EUKA</name>
<keyword evidence="2" id="KW-0812">Transmembrane</keyword>
<evidence type="ECO:0000313" key="4">
    <source>
        <dbReference type="EMBL" id="KAK8897895.1"/>
    </source>
</evidence>
<evidence type="ECO:0000256" key="1">
    <source>
        <dbReference type="ARBA" id="ARBA00008779"/>
    </source>
</evidence>
<organism evidence="4 5">
    <name type="scientific">Tritrichomonas musculus</name>
    <dbReference type="NCBI Taxonomy" id="1915356"/>
    <lineage>
        <taxon>Eukaryota</taxon>
        <taxon>Metamonada</taxon>
        <taxon>Parabasalia</taxon>
        <taxon>Tritrichomonadida</taxon>
        <taxon>Tritrichomonadidae</taxon>
        <taxon>Tritrichomonas</taxon>
    </lineage>
</organism>
<evidence type="ECO:0000313" key="5">
    <source>
        <dbReference type="Proteomes" id="UP001470230"/>
    </source>
</evidence>
<proteinExistence type="inferred from homology"/>
<dbReference type="InterPro" id="IPR000917">
    <property type="entry name" value="Sulfatase_N"/>
</dbReference>
<dbReference type="PANTHER" id="PTHR42693">
    <property type="entry name" value="ARYLSULFATASE FAMILY MEMBER"/>
    <property type="match status" value="1"/>
</dbReference>
<feature type="transmembrane region" description="Helical" evidence="2">
    <location>
        <begin position="78"/>
        <end position="97"/>
    </location>
</feature>
<feature type="transmembrane region" description="Helical" evidence="2">
    <location>
        <begin position="159"/>
        <end position="179"/>
    </location>
</feature>
<dbReference type="Gene3D" id="3.40.720.10">
    <property type="entry name" value="Alkaline Phosphatase, subunit A"/>
    <property type="match status" value="1"/>
</dbReference>
<feature type="transmembrane region" description="Helical" evidence="2">
    <location>
        <begin position="222"/>
        <end position="244"/>
    </location>
</feature>
<dbReference type="Pfam" id="PF00884">
    <property type="entry name" value="Sulfatase"/>
    <property type="match status" value="1"/>
</dbReference>
<feature type="transmembrane region" description="Helical" evidence="2">
    <location>
        <begin position="49"/>
        <end position="66"/>
    </location>
</feature>
<dbReference type="Proteomes" id="UP001470230">
    <property type="component" value="Unassembled WGS sequence"/>
</dbReference>
<protein>
    <recommendedName>
        <fullName evidence="3">Sulfatase N-terminal domain-containing protein</fullName>
    </recommendedName>
</protein>
<comment type="similarity">
    <text evidence="1">Belongs to the sulfatase family.</text>
</comment>
<comment type="caution">
    <text evidence="4">The sequence shown here is derived from an EMBL/GenBank/DDBJ whole genome shotgun (WGS) entry which is preliminary data.</text>
</comment>
<sequence>MLKLLPAYWMMPIIAGLPSCWVIICKGSFETTAKLTYLGSKFNWIEMMLRQFCQFGFFSCIHYWIYQFIMKSKCFPPLLLNMFFYGIYFEIFGFGLYDFEYTRINMQTVLPSIFTTYVGRFGSDTCVWSKPLWTVPNSEIKIATTNDLISESIKDQPTFWISTIIFISSWIIIQIFLIIHYRQLITSSAYFSSKYLKIKRFSLDHIEIQDILYKPSHPYKNIPFILTHILAGIHIILLFITFCIPSDDKIASYSFLPYLETIFLAFSHFENHLESSTKKNLTNIIRDAYLPPGRRWLDNRNDPVYPAVHGDMNAFCAYNSNHEDCKNFVPKLNKKPLVDHLPNVVLILYESLTPSYDILAKEFIKEQAHLKEEDPRRIITDTSYYNKEFMKNLGRYQKYGVTFSGLASHGIPTASGFNGLTTGLLPSQTYNNIIDGSYSHCDDLPSLMQQYGYRSFFICASQFSFDGVGNWVLRKSAHDEALNQLGCEEAFGFLINDTMQKNLIGNKWPKMNPHCDPAEVEKLEKELIKKSKNFPRWFDYAFDYMPSPFNVNSIGIDPKTLRLNASWPSDRISSAIFRSHWKQFNRYFNKNESFSKISEVKKKQPIFGFYLTIEAHVPYRGYDKDVFYDPVNKSRMVNSDYIRDENYRRVNKFSDKYSIGETLDFLKENDPNTIFIITGDHGTRDVPVREPDMPIYDDVIFSSDCVHKSSGTDSFFVVSGVIGYLGDDPIIKAALGLDEFAGKTIKIPTDHSDLIYTVEDIIAKLNGTIVPPTHRRSRNLIDLTRNLTKTIKEKGVKEALKEVDSSGWKSASLSSFNIEYREGTNLLRTHPADEKGSHLYEGANFPVCYRSNTSKPMELGTKKDKNIFKRMFKYVSVTTHLQYKNRLFHYSFRDEECIKNGKCEFQEPGIMKNNDFFFFCCLILVPFITMFFGGLIPEIVIISNSLFFDYEDMNLPTQKSDNFIDIDNDIEDDRIDDSKLSTLSNI</sequence>
<keyword evidence="2" id="KW-1133">Transmembrane helix</keyword>
<dbReference type="SUPFAM" id="SSF53649">
    <property type="entry name" value="Alkaline phosphatase-like"/>
    <property type="match status" value="1"/>
</dbReference>
<evidence type="ECO:0000259" key="3">
    <source>
        <dbReference type="Pfam" id="PF00884"/>
    </source>
</evidence>
<evidence type="ECO:0000256" key="2">
    <source>
        <dbReference type="SAM" id="Phobius"/>
    </source>
</evidence>
<keyword evidence="5" id="KW-1185">Reference proteome</keyword>
<feature type="transmembrane region" description="Helical" evidence="2">
    <location>
        <begin position="7"/>
        <end position="29"/>
    </location>
</feature>
<accession>A0ABR2L3F3</accession>
<keyword evidence="2" id="KW-0472">Membrane</keyword>
<dbReference type="InterPro" id="IPR017850">
    <property type="entry name" value="Alkaline_phosphatase_core_sf"/>
</dbReference>
<dbReference type="InterPro" id="IPR050738">
    <property type="entry name" value="Sulfatase"/>
</dbReference>
<dbReference type="EMBL" id="JAPFFF010000001">
    <property type="protein sequence ID" value="KAK8897895.1"/>
    <property type="molecule type" value="Genomic_DNA"/>
</dbReference>
<gene>
    <name evidence="4" type="ORF">M9Y10_000125</name>
</gene>
<dbReference type="PANTHER" id="PTHR42693:SF33">
    <property type="entry name" value="ARYLSULFATASE"/>
    <property type="match status" value="1"/>
</dbReference>
<feature type="domain" description="Sulfatase N-terminal" evidence="3">
    <location>
        <begin position="342"/>
        <end position="683"/>
    </location>
</feature>